<evidence type="ECO:0000256" key="8">
    <source>
        <dbReference type="ARBA" id="ARBA00022737"/>
    </source>
</evidence>
<dbReference type="SMART" id="SM00220">
    <property type="entry name" value="S_TKc"/>
    <property type="match status" value="1"/>
</dbReference>
<accession>A0AAV2FHK0</accession>
<dbReference type="Pfam" id="PF01657">
    <property type="entry name" value="Stress-antifung"/>
    <property type="match status" value="2"/>
</dbReference>
<keyword evidence="9" id="KW-0547">Nucleotide-binding</keyword>
<evidence type="ECO:0000256" key="19">
    <source>
        <dbReference type="SAM" id="SignalP"/>
    </source>
</evidence>
<evidence type="ECO:0000313" key="23">
    <source>
        <dbReference type="Proteomes" id="UP001497516"/>
    </source>
</evidence>
<dbReference type="PROSITE" id="PS50011">
    <property type="entry name" value="PROTEIN_KINASE_DOM"/>
    <property type="match status" value="1"/>
</dbReference>
<feature type="domain" description="Gnk2-homologous" evidence="21">
    <location>
        <begin position="37"/>
        <end position="137"/>
    </location>
</feature>
<dbReference type="PROSITE" id="PS00108">
    <property type="entry name" value="PROTEIN_KINASE_ST"/>
    <property type="match status" value="1"/>
</dbReference>
<evidence type="ECO:0000259" key="20">
    <source>
        <dbReference type="PROSITE" id="PS50011"/>
    </source>
</evidence>
<evidence type="ECO:0000256" key="1">
    <source>
        <dbReference type="ARBA" id="ARBA00004251"/>
    </source>
</evidence>
<organism evidence="22 23">
    <name type="scientific">Linum trigynum</name>
    <dbReference type="NCBI Taxonomy" id="586398"/>
    <lineage>
        <taxon>Eukaryota</taxon>
        <taxon>Viridiplantae</taxon>
        <taxon>Streptophyta</taxon>
        <taxon>Embryophyta</taxon>
        <taxon>Tracheophyta</taxon>
        <taxon>Spermatophyta</taxon>
        <taxon>Magnoliopsida</taxon>
        <taxon>eudicotyledons</taxon>
        <taxon>Gunneridae</taxon>
        <taxon>Pentapetalae</taxon>
        <taxon>rosids</taxon>
        <taxon>fabids</taxon>
        <taxon>Malpighiales</taxon>
        <taxon>Linaceae</taxon>
        <taxon>Linum</taxon>
    </lineage>
</organism>
<keyword evidence="8" id="KW-0677">Repeat</keyword>
<evidence type="ECO:0000256" key="11">
    <source>
        <dbReference type="ARBA" id="ARBA00022840"/>
    </source>
</evidence>
<dbReference type="InterPro" id="IPR001245">
    <property type="entry name" value="Ser-Thr/Tyr_kinase_cat_dom"/>
</dbReference>
<keyword evidence="4" id="KW-0808">Transferase</keyword>
<dbReference type="FunFam" id="3.30.200.20:FF:000330">
    <property type="entry name" value="G-type lectin S-receptor-like serine/threonine-protein kinase At4g03230"/>
    <property type="match status" value="1"/>
</dbReference>
<dbReference type="InterPro" id="IPR038408">
    <property type="entry name" value="GNK2_sf"/>
</dbReference>
<keyword evidence="12 18" id="KW-1133">Transmembrane helix</keyword>
<keyword evidence="6 19" id="KW-0732">Signal</keyword>
<evidence type="ECO:0000256" key="14">
    <source>
        <dbReference type="ARBA" id="ARBA00023157"/>
    </source>
</evidence>
<protein>
    <recommendedName>
        <fullName evidence="24">Cysteine-rich receptor-like protein kinase 10</fullName>
    </recommendedName>
</protein>
<dbReference type="GO" id="GO:0005886">
    <property type="term" value="C:plasma membrane"/>
    <property type="evidence" value="ECO:0007669"/>
    <property type="project" value="UniProtKB-SubCell"/>
</dbReference>
<dbReference type="CDD" id="cd23509">
    <property type="entry name" value="Gnk2-like"/>
    <property type="match status" value="2"/>
</dbReference>
<dbReference type="Pfam" id="PF07714">
    <property type="entry name" value="PK_Tyr_Ser-Thr"/>
    <property type="match status" value="1"/>
</dbReference>
<keyword evidence="7" id="KW-0430">Lectin</keyword>
<dbReference type="Gene3D" id="3.30.430.20">
    <property type="entry name" value="Gnk2 domain, C-X8-C-X2-C motif"/>
    <property type="match status" value="2"/>
</dbReference>
<keyword evidence="14" id="KW-1015">Disulfide bond</keyword>
<feature type="region of interest" description="Disordered" evidence="17">
    <location>
        <begin position="644"/>
        <end position="673"/>
    </location>
</feature>
<dbReference type="AlphaFoldDB" id="A0AAV2FHK0"/>
<feature type="domain" description="Protein kinase" evidence="20">
    <location>
        <begin position="358"/>
        <end position="642"/>
    </location>
</feature>
<dbReference type="Gene3D" id="1.10.510.10">
    <property type="entry name" value="Transferase(Phosphotransferase) domain 1"/>
    <property type="match status" value="1"/>
</dbReference>
<evidence type="ECO:0000256" key="17">
    <source>
        <dbReference type="SAM" id="MobiDB-lite"/>
    </source>
</evidence>
<dbReference type="InterPro" id="IPR008271">
    <property type="entry name" value="Ser/Thr_kinase_AS"/>
</dbReference>
<evidence type="ECO:0000256" key="5">
    <source>
        <dbReference type="ARBA" id="ARBA00022692"/>
    </source>
</evidence>
<evidence type="ECO:0000256" key="18">
    <source>
        <dbReference type="SAM" id="Phobius"/>
    </source>
</evidence>
<feature type="compositionally biased region" description="Low complexity" evidence="17">
    <location>
        <begin position="650"/>
        <end position="667"/>
    </location>
</feature>
<dbReference type="InterPro" id="IPR011009">
    <property type="entry name" value="Kinase-like_dom_sf"/>
</dbReference>
<name>A0AAV2FHK0_9ROSI</name>
<keyword evidence="10" id="KW-0418">Kinase</keyword>
<dbReference type="Proteomes" id="UP001497516">
    <property type="component" value="Chromosome 6"/>
</dbReference>
<proteinExistence type="predicted"/>
<dbReference type="FunFam" id="1.10.510.10:FF:001697">
    <property type="entry name" value="Uncharacterized protein"/>
    <property type="match status" value="1"/>
</dbReference>
<gene>
    <name evidence="22" type="ORF">LTRI10_LOCUS37988</name>
</gene>
<keyword evidence="16" id="KW-0325">Glycoprotein</keyword>
<feature type="transmembrane region" description="Helical" evidence="18">
    <location>
        <begin position="277"/>
        <end position="297"/>
    </location>
</feature>
<dbReference type="Gene3D" id="3.30.200.20">
    <property type="entry name" value="Phosphorylase Kinase, domain 1"/>
    <property type="match status" value="1"/>
</dbReference>
<keyword evidence="11" id="KW-0067">ATP-binding</keyword>
<reference evidence="22 23" key="1">
    <citation type="submission" date="2024-04" db="EMBL/GenBank/DDBJ databases">
        <authorList>
            <person name="Fracassetti M."/>
        </authorList>
    </citation>
    <scope>NUCLEOTIDE SEQUENCE [LARGE SCALE GENOMIC DNA]</scope>
</reference>
<keyword evidence="23" id="KW-1185">Reference proteome</keyword>
<comment type="subcellular location">
    <subcellularLocation>
        <location evidence="1">Cell membrane</location>
        <topology evidence="1">Single-pass type I membrane protein</topology>
    </subcellularLocation>
</comment>
<dbReference type="CDD" id="cd14066">
    <property type="entry name" value="STKc_IRAK"/>
    <property type="match status" value="1"/>
</dbReference>
<evidence type="ECO:0000256" key="9">
    <source>
        <dbReference type="ARBA" id="ARBA00022741"/>
    </source>
</evidence>
<evidence type="ECO:0000256" key="13">
    <source>
        <dbReference type="ARBA" id="ARBA00023136"/>
    </source>
</evidence>
<dbReference type="GO" id="GO:0030246">
    <property type="term" value="F:carbohydrate binding"/>
    <property type="evidence" value="ECO:0007669"/>
    <property type="project" value="UniProtKB-KW"/>
</dbReference>
<sequence>MIREIHSSQSPFLSSAIIFLTTIHLLVSSTTSQQQPTFNTAGCQDNSNSTTPPAYTSNLAALLNTLPRKASTATFSNDSAADGGVFSLYLCRGDVSLTTCAACVTQAAQVVQRRCPAHRAAIVWYDQCMLRYSNVSFAGRAEVQYRLLMWNTQNNTSPGETDNGALSLIYGLIDYVPYTGLMYGTNESESRGQPRYAMAQCTRDLSSGACLSCLEELNDASDRCCRGRIGWRILTPSCSLRYEQSLFYEIPPPPPQSPPGGEDDGAGGGGGNNTGKIAGIVGAIVVVTVAVMGIWYCSCFRRKKGRSAGGETSQEILLPDYDGSNHNAAIGIEVPGHENDREVHCYSLATVLAATNNFSNGNKLGQGGFGPVYKGKLQDGQEIAVKRLSLTSKQGLEEFRNEVMVIVKLQHRNLVRLLGYCLERGEKLLVYEYLANTSLDAFLFDPKKSKELDWEKRANIVEGTARGLMYLHEDSRLKIIHRDMKASNVLLDDQMNPKISDFGTARIFGGNQIEANTERVVGTYGYMAPEYALEGVISTKSDVYSFGILMLEIISGKKNRGSFDPSQASSLLLQAWELWSEGRGEELIDSNIAKNCPARWIHIALLCTQDDPAERPTMSAVVRMLGSKSDDELPRQLKRPFTAGGFTHVSDLSSSTSGTGTGFLTSDQSTGTS</sequence>
<evidence type="ECO:0000256" key="7">
    <source>
        <dbReference type="ARBA" id="ARBA00022734"/>
    </source>
</evidence>
<dbReference type="PROSITE" id="PS51473">
    <property type="entry name" value="GNK2"/>
    <property type="match status" value="2"/>
</dbReference>
<feature type="domain" description="Gnk2-homologous" evidence="21">
    <location>
        <begin position="143"/>
        <end position="247"/>
    </location>
</feature>
<dbReference type="SUPFAM" id="SSF56112">
    <property type="entry name" value="Protein kinase-like (PK-like)"/>
    <property type="match status" value="1"/>
</dbReference>
<keyword evidence="5 18" id="KW-0812">Transmembrane</keyword>
<evidence type="ECO:0000256" key="12">
    <source>
        <dbReference type="ARBA" id="ARBA00022989"/>
    </source>
</evidence>
<keyword evidence="3" id="KW-0723">Serine/threonine-protein kinase</keyword>
<evidence type="ECO:0000256" key="10">
    <source>
        <dbReference type="ARBA" id="ARBA00022777"/>
    </source>
</evidence>
<dbReference type="GO" id="GO:0004674">
    <property type="term" value="F:protein serine/threonine kinase activity"/>
    <property type="evidence" value="ECO:0007669"/>
    <property type="project" value="UniProtKB-KW"/>
</dbReference>
<evidence type="ECO:0000256" key="15">
    <source>
        <dbReference type="ARBA" id="ARBA00023170"/>
    </source>
</evidence>
<keyword evidence="13 18" id="KW-0472">Membrane</keyword>
<dbReference type="InterPro" id="IPR002902">
    <property type="entry name" value="GNK2"/>
</dbReference>
<evidence type="ECO:0000256" key="3">
    <source>
        <dbReference type="ARBA" id="ARBA00022527"/>
    </source>
</evidence>
<evidence type="ECO:0000256" key="4">
    <source>
        <dbReference type="ARBA" id="ARBA00022679"/>
    </source>
</evidence>
<evidence type="ECO:0008006" key="24">
    <source>
        <dbReference type="Google" id="ProtNLM"/>
    </source>
</evidence>
<evidence type="ECO:0000256" key="6">
    <source>
        <dbReference type="ARBA" id="ARBA00022729"/>
    </source>
</evidence>
<dbReference type="EMBL" id="OZ034819">
    <property type="protein sequence ID" value="CAL1397713.1"/>
    <property type="molecule type" value="Genomic_DNA"/>
</dbReference>
<evidence type="ECO:0000256" key="16">
    <source>
        <dbReference type="ARBA" id="ARBA00023180"/>
    </source>
</evidence>
<evidence type="ECO:0000313" key="22">
    <source>
        <dbReference type="EMBL" id="CAL1397713.1"/>
    </source>
</evidence>
<keyword evidence="2" id="KW-1003">Cell membrane</keyword>
<keyword evidence="15" id="KW-0675">Receptor</keyword>
<dbReference type="InterPro" id="IPR000719">
    <property type="entry name" value="Prot_kinase_dom"/>
</dbReference>
<evidence type="ECO:0000259" key="21">
    <source>
        <dbReference type="PROSITE" id="PS51473"/>
    </source>
</evidence>
<dbReference type="PANTHER" id="PTHR27002:SF804">
    <property type="entry name" value="OS02G0710500 PROTEIN"/>
    <property type="match status" value="1"/>
</dbReference>
<dbReference type="PANTHER" id="PTHR27002">
    <property type="entry name" value="RECEPTOR-LIKE SERINE/THREONINE-PROTEIN KINASE SD1-8"/>
    <property type="match status" value="1"/>
</dbReference>
<dbReference type="GO" id="GO:0005524">
    <property type="term" value="F:ATP binding"/>
    <property type="evidence" value="ECO:0007669"/>
    <property type="project" value="UniProtKB-KW"/>
</dbReference>
<feature type="signal peptide" evidence="19">
    <location>
        <begin position="1"/>
        <end position="32"/>
    </location>
</feature>
<feature type="region of interest" description="Disordered" evidence="17">
    <location>
        <begin position="249"/>
        <end position="271"/>
    </location>
</feature>
<feature type="chain" id="PRO_5043707604" description="Cysteine-rich receptor-like protein kinase 10" evidence="19">
    <location>
        <begin position="33"/>
        <end position="673"/>
    </location>
</feature>
<evidence type="ECO:0000256" key="2">
    <source>
        <dbReference type="ARBA" id="ARBA00022475"/>
    </source>
</evidence>